<accession>C0P169</accession>
<organism evidence="1 2">
    <name type="scientific">Ajellomyces capsulatus (strain G186AR / H82 / ATCC MYA-2454 / RMSCC 2432)</name>
    <name type="common">Darling's disease fungus</name>
    <name type="synonym">Histoplasma capsulatum</name>
    <dbReference type="NCBI Taxonomy" id="447093"/>
    <lineage>
        <taxon>Eukaryota</taxon>
        <taxon>Fungi</taxon>
        <taxon>Dikarya</taxon>
        <taxon>Ascomycota</taxon>
        <taxon>Pezizomycotina</taxon>
        <taxon>Eurotiomycetes</taxon>
        <taxon>Eurotiomycetidae</taxon>
        <taxon>Onygenales</taxon>
        <taxon>Ajellomycetaceae</taxon>
        <taxon>Histoplasma</taxon>
    </lineage>
</organism>
<keyword evidence="2" id="KW-1185">Reference proteome</keyword>
<dbReference type="EMBL" id="GG663384">
    <property type="protein sequence ID" value="EEH02584.1"/>
    <property type="molecule type" value="Genomic_DNA"/>
</dbReference>
<dbReference type="InParanoid" id="C0P169"/>
<dbReference type="HOGENOM" id="CLU_1703717_0_0_1"/>
<evidence type="ECO:0000313" key="2">
    <source>
        <dbReference type="Proteomes" id="UP000001631"/>
    </source>
</evidence>
<reference evidence="1" key="1">
    <citation type="submission" date="2009-02" db="EMBL/GenBank/DDBJ databases">
        <title>The Genome Sequence of Ajellomyces capsulatus strain G186AR.</title>
        <authorList>
            <consortium name="The Broad Institute Genome Sequencing Platform"/>
            <person name="Champion M."/>
            <person name="Cuomo C."/>
            <person name="Ma L.-J."/>
            <person name="Henn M.R."/>
            <person name="Sil A."/>
            <person name="Goldman B."/>
            <person name="Young S.K."/>
            <person name="Kodira C.D."/>
            <person name="Zeng Q."/>
            <person name="Koehrsen M."/>
            <person name="Alvarado L."/>
            <person name="Berlin A."/>
            <person name="Borenstein D."/>
            <person name="Chen Z."/>
            <person name="Engels R."/>
            <person name="Freedman E."/>
            <person name="Gellesch M."/>
            <person name="Goldberg J."/>
            <person name="Griggs A."/>
            <person name="Gujja S."/>
            <person name="Heiman D."/>
            <person name="Hepburn T."/>
            <person name="Howarth C."/>
            <person name="Jen D."/>
            <person name="Larson L."/>
            <person name="Lewis B."/>
            <person name="Mehta T."/>
            <person name="Park D."/>
            <person name="Pearson M."/>
            <person name="Roberts A."/>
            <person name="Saif S."/>
            <person name="Shea T."/>
            <person name="Shenoy N."/>
            <person name="Sisk P."/>
            <person name="Stolte C."/>
            <person name="Sykes S."/>
            <person name="Walk T."/>
            <person name="White J."/>
            <person name="Yandava C."/>
            <person name="Klein B."/>
            <person name="McEwen J.G."/>
            <person name="Puccia R."/>
            <person name="Goldman G.H."/>
            <person name="Felipe M.S."/>
            <person name="Nino-Vega G."/>
            <person name="San-Blas G."/>
            <person name="Taylor J."/>
            <person name="Mendoza L."/>
            <person name="Galagan J."/>
            <person name="Nusbaum C."/>
            <person name="Birren B."/>
        </authorList>
    </citation>
    <scope>NUCLEOTIDE SEQUENCE</scope>
    <source>
        <strain evidence="1">G186AR</strain>
    </source>
</reference>
<dbReference type="Proteomes" id="UP000001631">
    <property type="component" value="Unassembled WGS sequence"/>
</dbReference>
<dbReference type="RefSeq" id="XP_045283065.1">
    <property type="nucleotide sequence ID" value="XM_045436198.1"/>
</dbReference>
<gene>
    <name evidence="1" type="ORF">HCBG_09149</name>
</gene>
<dbReference type="GeneID" id="69042165"/>
<sequence>MLPAPIGNGLPRIWIMATSLTLFNPRPLLLLQNLFKIVPKISELFTTSRQTSLQKLLSFTAGRSILEALSYLSNILLSGTETNDITIKVRDLGLGERASAIHVLALKEFVAFSKAIRSFQALLQAFKSHWRGSAPPGVQIGHLIPICGGILLFK</sequence>
<proteinExistence type="predicted"/>
<name>C0P169_AJECG</name>
<evidence type="ECO:0000313" key="1">
    <source>
        <dbReference type="EMBL" id="EEH02584.1"/>
    </source>
</evidence>
<protein>
    <submittedName>
        <fullName evidence="1">Uncharacterized protein</fullName>
    </submittedName>
</protein>
<dbReference type="AlphaFoldDB" id="C0P169"/>